<dbReference type="SMART" id="SM00304">
    <property type="entry name" value="HAMP"/>
    <property type="match status" value="1"/>
</dbReference>
<dbReference type="Gene3D" id="3.30.450.300">
    <property type="entry name" value="Sensor histidine kinase RisS, periplasmic domain"/>
    <property type="match status" value="1"/>
</dbReference>
<keyword evidence="10" id="KW-0472">Membrane</keyword>
<dbReference type="InterPro" id="IPR003594">
    <property type="entry name" value="HATPase_dom"/>
</dbReference>
<dbReference type="EC" id="2.7.13.3" evidence="3"/>
<keyword evidence="5" id="KW-0597">Phosphoprotein</keyword>
<dbReference type="InterPro" id="IPR050980">
    <property type="entry name" value="2C_sensor_his_kinase"/>
</dbReference>
<evidence type="ECO:0000256" key="7">
    <source>
        <dbReference type="ARBA" id="ARBA00022741"/>
    </source>
</evidence>
<comment type="caution">
    <text evidence="13">The sequence shown here is derived from an EMBL/GenBank/DDBJ whole genome shotgun (WGS) entry which is preliminary data.</text>
</comment>
<evidence type="ECO:0000259" key="12">
    <source>
        <dbReference type="PROSITE" id="PS50885"/>
    </source>
</evidence>
<organism evidence="13 14">
    <name type="scientific">Pelomonas dachongensis</name>
    <dbReference type="NCBI Taxonomy" id="3299029"/>
    <lineage>
        <taxon>Bacteria</taxon>
        <taxon>Pseudomonadati</taxon>
        <taxon>Pseudomonadota</taxon>
        <taxon>Betaproteobacteria</taxon>
        <taxon>Burkholderiales</taxon>
        <taxon>Sphaerotilaceae</taxon>
        <taxon>Roseateles</taxon>
    </lineage>
</organism>
<dbReference type="InterPro" id="IPR004358">
    <property type="entry name" value="Sig_transdc_His_kin-like_C"/>
</dbReference>
<dbReference type="InterPro" id="IPR036097">
    <property type="entry name" value="HisK_dim/P_sf"/>
</dbReference>
<dbReference type="InterPro" id="IPR032408">
    <property type="entry name" value="RisS_PPD"/>
</dbReference>
<keyword evidence="10" id="KW-1133">Transmembrane helix</keyword>
<dbReference type="Gene3D" id="1.10.287.130">
    <property type="match status" value="1"/>
</dbReference>
<keyword evidence="9 13" id="KW-0067">ATP-binding</keyword>
<proteinExistence type="predicted"/>
<evidence type="ECO:0000313" key="13">
    <source>
        <dbReference type="EMBL" id="MFG6415186.1"/>
    </source>
</evidence>
<feature type="domain" description="Histidine kinase" evidence="11">
    <location>
        <begin position="236"/>
        <end position="439"/>
    </location>
</feature>
<dbReference type="EMBL" id="JBIGHY010000005">
    <property type="protein sequence ID" value="MFG6415186.1"/>
    <property type="molecule type" value="Genomic_DNA"/>
</dbReference>
<dbReference type="Gene3D" id="1.10.8.500">
    <property type="entry name" value="HAMP domain in histidine kinase"/>
    <property type="match status" value="1"/>
</dbReference>
<dbReference type="PROSITE" id="PS50885">
    <property type="entry name" value="HAMP"/>
    <property type="match status" value="1"/>
</dbReference>
<dbReference type="Gene3D" id="3.30.565.10">
    <property type="entry name" value="Histidine kinase-like ATPase, C-terminal domain"/>
    <property type="match status" value="1"/>
</dbReference>
<dbReference type="PROSITE" id="PS50109">
    <property type="entry name" value="HIS_KIN"/>
    <property type="match status" value="1"/>
</dbReference>
<comment type="catalytic activity">
    <reaction evidence="1">
        <text>ATP + protein L-histidine = ADP + protein N-phospho-L-histidine.</text>
        <dbReference type="EC" id="2.7.13.3"/>
    </reaction>
</comment>
<dbReference type="Pfam" id="PF02518">
    <property type="entry name" value="HATPase_c"/>
    <property type="match status" value="1"/>
</dbReference>
<protein>
    <recommendedName>
        <fullName evidence="3">histidine kinase</fullName>
        <ecNumber evidence="3">2.7.13.3</ecNumber>
    </recommendedName>
</protein>
<dbReference type="InterPro" id="IPR003660">
    <property type="entry name" value="HAMP_dom"/>
</dbReference>
<evidence type="ECO:0000256" key="5">
    <source>
        <dbReference type="ARBA" id="ARBA00022553"/>
    </source>
</evidence>
<dbReference type="SUPFAM" id="SSF55874">
    <property type="entry name" value="ATPase domain of HSP90 chaperone/DNA topoisomerase II/histidine kinase"/>
    <property type="match status" value="1"/>
</dbReference>
<evidence type="ECO:0000256" key="4">
    <source>
        <dbReference type="ARBA" id="ARBA00022475"/>
    </source>
</evidence>
<evidence type="ECO:0000256" key="8">
    <source>
        <dbReference type="ARBA" id="ARBA00022777"/>
    </source>
</evidence>
<keyword evidence="10" id="KW-0812">Transmembrane</keyword>
<feature type="transmembrane region" description="Helical" evidence="10">
    <location>
        <begin position="156"/>
        <end position="177"/>
    </location>
</feature>
<keyword evidence="8" id="KW-0418">Kinase</keyword>
<dbReference type="CDD" id="cd00082">
    <property type="entry name" value="HisKA"/>
    <property type="match status" value="1"/>
</dbReference>
<accession>A0ABW7ESZ7</accession>
<dbReference type="GO" id="GO:0005524">
    <property type="term" value="F:ATP binding"/>
    <property type="evidence" value="ECO:0007669"/>
    <property type="project" value="UniProtKB-KW"/>
</dbReference>
<reference evidence="13 14" key="1">
    <citation type="submission" date="2024-09" db="EMBL/GenBank/DDBJ databases">
        <title>Novel species of the genus Pelomonas and Roseateles isolated from streams.</title>
        <authorList>
            <person name="Lu H."/>
        </authorList>
    </citation>
    <scope>NUCLEOTIDE SEQUENCE [LARGE SCALE GENOMIC DNA]</scope>
    <source>
        <strain evidence="13 14">DC23W</strain>
    </source>
</reference>
<dbReference type="InterPro" id="IPR003661">
    <property type="entry name" value="HisK_dim/P_dom"/>
</dbReference>
<evidence type="ECO:0000256" key="3">
    <source>
        <dbReference type="ARBA" id="ARBA00012438"/>
    </source>
</evidence>
<evidence type="ECO:0000313" key="14">
    <source>
        <dbReference type="Proteomes" id="UP001606300"/>
    </source>
</evidence>
<dbReference type="InterPro" id="IPR038421">
    <property type="entry name" value="RisS_PPD_sf"/>
</dbReference>
<evidence type="ECO:0000256" key="6">
    <source>
        <dbReference type="ARBA" id="ARBA00022679"/>
    </source>
</evidence>
<keyword evidence="4" id="KW-1003">Cell membrane</keyword>
<dbReference type="SMART" id="SM00387">
    <property type="entry name" value="HATPase_c"/>
    <property type="match status" value="1"/>
</dbReference>
<dbReference type="Pfam" id="PF16524">
    <property type="entry name" value="RisS_PPD"/>
    <property type="match status" value="1"/>
</dbReference>
<dbReference type="RefSeq" id="WP_394471255.1">
    <property type="nucleotide sequence ID" value="NZ_JBIGHY010000005.1"/>
</dbReference>
<gene>
    <name evidence="13" type="ORF">ACG02S_14920</name>
</gene>
<sequence>MARPHLALNLFWRTFAWLALLLAGAVLAWQYTFKLLEAEPRALEAAEQLAGLVKLSRVALEHTDPINRVAVITSMSRGDTVQVRVAEQTDRWLPYDTSTFSKELAAELRQAIGPDTVVARSVNEQAGLWVRYVVGEDAFWLRTSPTPLSISLAANWWWVMIALLATAVGSALIARLINQPLRELADAAGRIRDGEYDSRLDETTMTSEIREVNMGFNRMARELAKLEEDRAVMLAGISHDLRTPLARLRLETEMSVNDEQARQFMAQDIDQLDAIISKFMDYARPNETQLRETRLGELVEREVQGFRDPDQIRFRVQVNPTLKVFVDDTELGRVLLNLFENARRYGHQPDEPARVDVSAARQGAWVELRVRDHGPGVPPDRMARLTTPFYRGDAARTAASGAGLGLAIVEKSVQRLGGQLSISNAPDGGLLTILKLQAA</sequence>
<comment type="subcellular location">
    <subcellularLocation>
        <location evidence="2">Cell membrane</location>
        <topology evidence="2">Multi-pass membrane protein</topology>
    </subcellularLocation>
</comment>
<evidence type="ECO:0000256" key="1">
    <source>
        <dbReference type="ARBA" id="ARBA00000085"/>
    </source>
</evidence>
<dbReference type="SUPFAM" id="SSF158472">
    <property type="entry name" value="HAMP domain-like"/>
    <property type="match status" value="1"/>
</dbReference>
<evidence type="ECO:0000256" key="2">
    <source>
        <dbReference type="ARBA" id="ARBA00004651"/>
    </source>
</evidence>
<dbReference type="CDD" id="cd06225">
    <property type="entry name" value="HAMP"/>
    <property type="match status" value="1"/>
</dbReference>
<dbReference type="InterPro" id="IPR036890">
    <property type="entry name" value="HATPase_C_sf"/>
</dbReference>
<dbReference type="PANTHER" id="PTHR44936">
    <property type="entry name" value="SENSOR PROTEIN CREC"/>
    <property type="match status" value="1"/>
</dbReference>
<dbReference type="SUPFAM" id="SSF47384">
    <property type="entry name" value="Homodimeric domain of signal transducing histidine kinase"/>
    <property type="match status" value="1"/>
</dbReference>
<dbReference type="Proteomes" id="UP001606300">
    <property type="component" value="Unassembled WGS sequence"/>
</dbReference>
<dbReference type="Pfam" id="PF00672">
    <property type="entry name" value="HAMP"/>
    <property type="match status" value="1"/>
</dbReference>
<evidence type="ECO:0000256" key="9">
    <source>
        <dbReference type="ARBA" id="ARBA00022840"/>
    </source>
</evidence>
<keyword evidence="7" id="KW-0547">Nucleotide-binding</keyword>
<dbReference type="Pfam" id="PF00512">
    <property type="entry name" value="HisKA"/>
    <property type="match status" value="1"/>
</dbReference>
<dbReference type="PRINTS" id="PR00344">
    <property type="entry name" value="BCTRLSENSOR"/>
</dbReference>
<name>A0ABW7ESZ7_9BURK</name>
<keyword evidence="14" id="KW-1185">Reference proteome</keyword>
<keyword evidence="6" id="KW-0808">Transferase</keyword>
<dbReference type="SMART" id="SM00388">
    <property type="entry name" value="HisKA"/>
    <property type="match status" value="1"/>
</dbReference>
<dbReference type="CDD" id="cd00075">
    <property type="entry name" value="HATPase"/>
    <property type="match status" value="1"/>
</dbReference>
<feature type="domain" description="HAMP" evidence="12">
    <location>
        <begin position="175"/>
        <end position="228"/>
    </location>
</feature>
<dbReference type="InterPro" id="IPR005467">
    <property type="entry name" value="His_kinase_dom"/>
</dbReference>
<evidence type="ECO:0000256" key="10">
    <source>
        <dbReference type="SAM" id="Phobius"/>
    </source>
</evidence>
<evidence type="ECO:0000259" key="11">
    <source>
        <dbReference type="PROSITE" id="PS50109"/>
    </source>
</evidence>
<dbReference type="PANTHER" id="PTHR44936:SF10">
    <property type="entry name" value="SENSOR PROTEIN RSTB"/>
    <property type="match status" value="1"/>
</dbReference>